<dbReference type="EMBL" id="UYSU01046917">
    <property type="protein sequence ID" value="VDM05672.1"/>
    <property type="molecule type" value="Genomic_DNA"/>
</dbReference>
<evidence type="ECO:0000313" key="2">
    <source>
        <dbReference type="EMBL" id="VDM05672.1"/>
    </source>
</evidence>
<name>A0A183TS38_SCHSO</name>
<evidence type="ECO:0000259" key="1">
    <source>
        <dbReference type="PROSITE" id="PS51719"/>
    </source>
</evidence>
<dbReference type="AlphaFoldDB" id="A0A183TS38"/>
<proteinExistence type="predicted"/>
<dbReference type="PANTHER" id="PTHR18884">
    <property type="entry name" value="SEPTIN"/>
    <property type="match status" value="1"/>
</dbReference>
<dbReference type="Gene3D" id="3.40.50.300">
    <property type="entry name" value="P-loop containing nucleotide triphosphate hydrolases"/>
    <property type="match status" value="2"/>
</dbReference>
<reference evidence="4" key="1">
    <citation type="submission" date="2016-06" db="UniProtKB">
        <authorList>
            <consortium name="WormBaseParasite"/>
        </authorList>
    </citation>
    <scope>IDENTIFICATION</scope>
</reference>
<sequence length="252" mass="28121">MHTTQTRRVPYISKDGTPHYDGIKSVARDLVSGKDAKYDQENIPNGTELVNGSTPVIPDSYVGYSNIPNQIFRRAVRKGFEFNLMVVGETGLGKSTFINSLFLTDIYNVENPGPSFKAKHTENGVSLKLTVIDTPGFGDSVNNSECWQPILNFIDARFDEYLAAEGRVSRNSVSIPDKRVHACLYFIAPTDSVNNSECWQPILNFIDARFDEYLAAEGRVSRNSVSIPDKRVHACLYFIAPTGMRVLSPIYL</sequence>
<dbReference type="PROSITE" id="PS51719">
    <property type="entry name" value="G_SEPTIN"/>
    <property type="match status" value="1"/>
</dbReference>
<evidence type="ECO:0000313" key="4">
    <source>
        <dbReference type="WBParaSite" id="SSLN_0002001301-mRNA-1"/>
    </source>
</evidence>
<dbReference type="InterPro" id="IPR027417">
    <property type="entry name" value="P-loop_NTPase"/>
</dbReference>
<protein>
    <submittedName>
        <fullName evidence="4">Septin-type G domain-containing protein</fullName>
    </submittedName>
</protein>
<dbReference type="OrthoDB" id="416553at2759"/>
<gene>
    <name evidence="2" type="ORF">SSLN_LOCUS19286</name>
</gene>
<keyword evidence="3" id="KW-1185">Reference proteome</keyword>
<dbReference type="Pfam" id="PF00735">
    <property type="entry name" value="Septin"/>
    <property type="match status" value="1"/>
</dbReference>
<dbReference type="InterPro" id="IPR030379">
    <property type="entry name" value="G_SEPTIN_dom"/>
</dbReference>
<feature type="domain" description="Septin-type G" evidence="1">
    <location>
        <begin position="78"/>
        <end position="252"/>
    </location>
</feature>
<dbReference type="STRING" id="70667.A0A183TS38"/>
<dbReference type="Proteomes" id="UP000275846">
    <property type="component" value="Unassembled WGS sequence"/>
</dbReference>
<reference evidence="2 3" key="2">
    <citation type="submission" date="2018-11" db="EMBL/GenBank/DDBJ databases">
        <authorList>
            <consortium name="Pathogen Informatics"/>
        </authorList>
    </citation>
    <scope>NUCLEOTIDE SEQUENCE [LARGE SCALE GENOMIC DNA]</scope>
    <source>
        <strain evidence="2 3">NST_G2</strain>
    </source>
</reference>
<dbReference type="GO" id="GO:0005525">
    <property type="term" value="F:GTP binding"/>
    <property type="evidence" value="ECO:0007669"/>
    <property type="project" value="InterPro"/>
</dbReference>
<dbReference type="WBParaSite" id="SSLN_0002001301-mRNA-1">
    <property type="protein sequence ID" value="SSLN_0002001301-mRNA-1"/>
    <property type="gene ID" value="SSLN_0002001301"/>
</dbReference>
<accession>A0A183TS38</accession>
<dbReference type="SUPFAM" id="SSF52540">
    <property type="entry name" value="P-loop containing nucleoside triphosphate hydrolases"/>
    <property type="match status" value="1"/>
</dbReference>
<organism evidence="4">
    <name type="scientific">Schistocephalus solidus</name>
    <name type="common">Tapeworm</name>
    <dbReference type="NCBI Taxonomy" id="70667"/>
    <lineage>
        <taxon>Eukaryota</taxon>
        <taxon>Metazoa</taxon>
        <taxon>Spiralia</taxon>
        <taxon>Lophotrochozoa</taxon>
        <taxon>Platyhelminthes</taxon>
        <taxon>Cestoda</taxon>
        <taxon>Eucestoda</taxon>
        <taxon>Diphyllobothriidea</taxon>
        <taxon>Diphyllobothriidae</taxon>
        <taxon>Schistocephalus</taxon>
    </lineage>
</organism>
<evidence type="ECO:0000313" key="3">
    <source>
        <dbReference type="Proteomes" id="UP000275846"/>
    </source>
</evidence>